<dbReference type="SUPFAM" id="SSF103473">
    <property type="entry name" value="MFS general substrate transporter"/>
    <property type="match status" value="1"/>
</dbReference>
<dbReference type="InterPro" id="IPR027383">
    <property type="entry name" value="Znf_put"/>
</dbReference>
<dbReference type="EMBL" id="JBHTIU010000013">
    <property type="protein sequence ID" value="MFD0868467.1"/>
    <property type="molecule type" value="Genomic_DNA"/>
</dbReference>
<evidence type="ECO:0000256" key="1">
    <source>
        <dbReference type="SAM" id="Phobius"/>
    </source>
</evidence>
<keyword evidence="1" id="KW-0812">Transmembrane</keyword>
<keyword evidence="4" id="KW-1185">Reference proteome</keyword>
<comment type="caution">
    <text evidence="3">The sequence shown here is derived from an EMBL/GenBank/DDBJ whole genome shotgun (WGS) entry which is preliminary data.</text>
</comment>
<evidence type="ECO:0000313" key="4">
    <source>
        <dbReference type="Proteomes" id="UP001597120"/>
    </source>
</evidence>
<organism evidence="3 4">
    <name type="scientific">Paenibacillus residui</name>
    <dbReference type="NCBI Taxonomy" id="629724"/>
    <lineage>
        <taxon>Bacteria</taxon>
        <taxon>Bacillati</taxon>
        <taxon>Bacillota</taxon>
        <taxon>Bacilli</taxon>
        <taxon>Bacillales</taxon>
        <taxon>Paenibacillaceae</taxon>
        <taxon>Paenibacillus</taxon>
    </lineage>
</organism>
<feature type="transmembrane region" description="Helical" evidence="1">
    <location>
        <begin position="142"/>
        <end position="164"/>
    </location>
</feature>
<evidence type="ECO:0000313" key="3">
    <source>
        <dbReference type="EMBL" id="MFD0868467.1"/>
    </source>
</evidence>
<accession>A0ABW3D580</accession>
<sequence length="421" mass="47604">MKTCNLVKDLIPLYVEELANEDSAELVKNHITECAECRSYYEMIKQDYEEQKAIQPDDKQLDRLMGQLAGYQQKIKLAGVMMAMLMSSIIHGAGVQFLSTIPFLILVPFVCRLYYGKSWPILLSSIGFGIIGGLLSENHSSSYIPFFTVMTFLTSITGVLAAVLIKSRIGKIWRTVFWIISAALLFASCMAFFSLSGNPVGYVQAMVKSKDYVNKTYEEGVLSFKGVVFNFKDKRHYGQFEYVLNGVRQTATIGFDPDGQVDDYYKYVLESLFLYERSADMKTEITAAIDFSPVAIDAKPASELNITEDEINDRYYHLSYDPERRNKATALRRSESAKLSYEISFGPFSEEYDKLSKEQFIDKAAAILNTLQARQVPFYSIQVKALDPSGSHLQSISFSSSSSIQQLKDSYTTQGYDIYKK</sequence>
<feature type="domain" description="Putative zinc-finger" evidence="2">
    <location>
        <begin position="4"/>
        <end position="38"/>
    </location>
</feature>
<reference evidence="4" key="1">
    <citation type="journal article" date="2019" name="Int. J. Syst. Evol. Microbiol.">
        <title>The Global Catalogue of Microorganisms (GCM) 10K type strain sequencing project: providing services to taxonomists for standard genome sequencing and annotation.</title>
        <authorList>
            <consortium name="The Broad Institute Genomics Platform"/>
            <consortium name="The Broad Institute Genome Sequencing Center for Infectious Disease"/>
            <person name="Wu L."/>
            <person name="Ma J."/>
        </authorList>
    </citation>
    <scope>NUCLEOTIDE SEQUENCE [LARGE SCALE GENOMIC DNA]</scope>
    <source>
        <strain evidence="4">CCUG 57263</strain>
    </source>
</reference>
<dbReference type="InterPro" id="IPR036259">
    <property type="entry name" value="MFS_trans_sf"/>
</dbReference>
<name>A0ABW3D580_9BACL</name>
<proteinExistence type="predicted"/>
<keyword evidence="1" id="KW-1133">Transmembrane helix</keyword>
<feature type="transmembrane region" description="Helical" evidence="1">
    <location>
        <begin position="176"/>
        <end position="195"/>
    </location>
</feature>
<keyword evidence="1" id="KW-0472">Membrane</keyword>
<dbReference type="Proteomes" id="UP001597120">
    <property type="component" value="Unassembled WGS sequence"/>
</dbReference>
<gene>
    <name evidence="3" type="ORF">ACFQ03_04855</name>
</gene>
<dbReference type="RefSeq" id="WP_379286463.1">
    <property type="nucleotide sequence ID" value="NZ_JBHTIU010000013.1"/>
</dbReference>
<evidence type="ECO:0000259" key="2">
    <source>
        <dbReference type="Pfam" id="PF13490"/>
    </source>
</evidence>
<feature type="transmembrane region" description="Helical" evidence="1">
    <location>
        <begin position="118"/>
        <end position="136"/>
    </location>
</feature>
<protein>
    <submittedName>
        <fullName evidence="3">Zf-HC2 domain-containing protein</fullName>
    </submittedName>
</protein>
<dbReference type="Pfam" id="PF13490">
    <property type="entry name" value="zf-HC2"/>
    <property type="match status" value="1"/>
</dbReference>